<proteinExistence type="predicted"/>
<dbReference type="Proteomes" id="UP001054857">
    <property type="component" value="Unassembled WGS sequence"/>
</dbReference>
<feature type="region of interest" description="Disordered" evidence="2">
    <location>
        <begin position="1"/>
        <end position="187"/>
    </location>
</feature>
<gene>
    <name evidence="3" type="ORF">Agub_g9182</name>
</gene>
<dbReference type="GO" id="GO:0031418">
    <property type="term" value="F:L-ascorbic acid binding"/>
    <property type="evidence" value="ECO:0007669"/>
    <property type="project" value="UniProtKB-KW"/>
</dbReference>
<evidence type="ECO:0000313" key="3">
    <source>
        <dbReference type="EMBL" id="GFR47456.1"/>
    </source>
</evidence>
<name>A0AAD3DSZ4_9CHLO</name>
<feature type="compositionally biased region" description="Low complexity" evidence="2">
    <location>
        <begin position="1"/>
        <end position="12"/>
    </location>
</feature>
<comment type="caution">
    <text evidence="3">The sequence shown here is derived from an EMBL/GenBank/DDBJ whole genome shotgun (WGS) entry which is preliminary data.</text>
</comment>
<feature type="compositionally biased region" description="Low complexity" evidence="2">
    <location>
        <begin position="81"/>
        <end position="93"/>
    </location>
</feature>
<feature type="non-terminal residue" evidence="3">
    <location>
        <position position="1"/>
    </location>
</feature>
<dbReference type="InterPro" id="IPR051559">
    <property type="entry name" value="HIF_prolyl_hydroxylases"/>
</dbReference>
<feature type="compositionally biased region" description="Pro residues" evidence="2">
    <location>
        <begin position="145"/>
        <end position="154"/>
    </location>
</feature>
<dbReference type="GO" id="GO:0031543">
    <property type="term" value="F:peptidyl-proline dioxygenase activity"/>
    <property type="evidence" value="ECO:0007669"/>
    <property type="project" value="TreeGrafter"/>
</dbReference>
<evidence type="ECO:0000256" key="2">
    <source>
        <dbReference type="SAM" id="MobiDB-lite"/>
    </source>
</evidence>
<feature type="compositionally biased region" description="Pro residues" evidence="2">
    <location>
        <begin position="101"/>
        <end position="117"/>
    </location>
</feature>
<dbReference type="GO" id="GO:0008198">
    <property type="term" value="F:ferrous iron binding"/>
    <property type="evidence" value="ECO:0007669"/>
    <property type="project" value="TreeGrafter"/>
</dbReference>
<feature type="compositionally biased region" description="Polar residues" evidence="2">
    <location>
        <begin position="56"/>
        <end position="68"/>
    </location>
</feature>
<dbReference type="Gene3D" id="2.60.120.620">
    <property type="entry name" value="q2cbj1_9rhob like domain"/>
    <property type="match status" value="1"/>
</dbReference>
<feature type="compositionally biased region" description="Low complexity" evidence="2">
    <location>
        <begin position="157"/>
        <end position="187"/>
    </location>
</feature>
<dbReference type="GO" id="GO:0071456">
    <property type="term" value="P:cellular response to hypoxia"/>
    <property type="evidence" value="ECO:0007669"/>
    <property type="project" value="TreeGrafter"/>
</dbReference>
<keyword evidence="1" id="KW-0847">Vitamin C</keyword>
<reference evidence="3 4" key="1">
    <citation type="journal article" date="2021" name="Sci. Rep.">
        <title>Genome sequencing of the multicellular alga Astrephomene provides insights into convergent evolution of germ-soma differentiation.</title>
        <authorList>
            <person name="Yamashita S."/>
            <person name="Yamamoto K."/>
            <person name="Matsuzaki R."/>
            <person name="Suzuki S."/>
            <person name="Yamaguchi H."/>
            <person name="Hirooka S."/>
            <person name="Minakuchi Y."/>
            <person name="Miyagishima S."/>
            <person name="Kawachi M."/>
            <person name="Toyoda A."/>
            <person name="Nozaki H."/>
        </authorList>
    </citation>
    <scope>NUCLEOTIDE SEQUENCE [LARGE SCALE GENOMIC DNA]</scope>
    <source>
        <strain evidence="3 4">NIES-4017</strain>
    </source>
</reference>
<dbReference type="PANTHER" id="PTHR12907">
    <property type="entry name" value="EGL NINE HOMOLOG-RELATED"/>
    <property type="match status" value="1"/>
</dbReference>
<sequence>ARSSPAAAACPAGPDLSRHERELPSSESLLPSCVTEPNSACAREQDPSGPPDGTAVPSSVVTTCSGALNPTRPAPSPAVPPATASASVAEAAANTGGGAPVVPPSSPQPPLPPPTAPRSPGCESVSSSVDDAALYAEFYGEESRLPPPLPPPTKPVSTTDASLLTSSSPSSPPLARSPTASAPSSSSAAAAVNAPKVDAAFAPTGGTASREGGFSFTAPDLPPPPPLPPGLPPVAAPIDCRYLSVANRLRVSAHATTAAMAELLGLRQRPSQAAEQRKTDRVNQILQNVADTLQAYGYAVLDNYISEEAVQLARKELRVMEPHYSPGMIWVGKETEVGAQISVSAVRGDVVLWLDDTALGATAFVKDGVRRKCSFIQLQQLLADVDELVFEGLRPRLPYLAGL</sequence>
<feature type="non-terminal residue" evidence="3">
    <location>
        <position position="403"/>
    </location>
</feature>
<dbReference type="AlphaFoldDB" id="A0AAD3DSZ4"/>
<evidence type="ECO:0000313" key="4">
    <source>
        <dbReference type="Proteomes" id="UP001054857"/>
    </source>
</evidence>
<protein>
    <submittedName>
        <fullName evidence="3">Uncharacterized protein</fullName>
    </submittedName>
</protein>
<keyword evidence="4" id="KW-1185">Reference proteome</keyword>
<dbReference type="PANTHER" id="PTHR12907:SF26">
    <property type="entry name" value="HIF PROLYL HYDROXYLASE, ISOFORM C"/>
    <property type="match status" value="1"/>
</dbReference>
<organism evidence="3 4">
    <name type="scientific">Astrephomene gubernaculifera</name>
    <dbReference type="NCBI Taxonomy" id="47775"/>
    <lineage>
        <taxon>Eukaryota</taxon>
        <taxon>Viridiplantae</taxon>
        <taxon>Chlorophyta</taxon>
        <taxon>core chlorophytes</taxon>
        <taxon>Chlorophyceae</taxon>
        <taxon>CS clade</taxon>
        <taxon>Chlamydomonadales</taxon>
        <taxon>Astrephomenaceae</taxon>
        <taxon>Astrephomene</taxon>
    </lineage>
</organism>
<dbReference type="EMBL" id="BMAR01000018">
    <property type="protein sequence ID" value="GFR47456.1"/>
    <property type="molecule type" value="Genomic_DNA"/>
</dbReference>
<accession>A0AAD3DSZ4</accession>
<evidence type="ECO:0000256" key="1">
    <source>
        <dbReference type="ARBA" id="ARBA00022896"/>
    </source>
</evidence>